<dbReference type="AlphaFoldDB" id="A0A397U785"/>
<evidence type="ECO:0000313" key="1">
    <source>
        <dbReference type="EMBL" id="RIB06132.1"/>
    </source>
</evidence>
<protein>
    <submittedName>
        <fullName evidence="1">Uncharacterized protein</fullName>
    </submittedName>
</protein>
<reference evidence="1 2" key="1">
    <citation type="submission" date="2018-06" db="EMBL/GenBank/DDBJ databases">
        <title>Comparative genomics reveals the genomic features of Rhizophagus irregularis, R. cerebriforme, R. diaphanum and Gigaspora rosea, and their symbiotic lifestyle signature.</title>
        <authorList>
            <person name="Morin E."/>
            <person name="San Clemente H."/>
            <person name="Chen E.C.H."/>
            <person name="De La Providencia I."/>
            <person name="Hainaut M."/>
            <person name="Kuo A."/>
            <person name="Kohler A."/>
            <person name="Murat C."/>
            <person name="Tang N."/>
            <person name="Roy S."/>
            <person name="Loubradou J."/>
            <person name="Henrissat B."/>
            <person name="Grigoriev I.V."/>
            <person name="Corradi N."/>
            <person name="Roux C."/>
            <person name="Martin F.M."/>
        </authorList>
    </citation>
    <scope>NUCLEOTIDE SEQUENCE [LARGE SCALE GENOMIC DNA]</scope>
    <source>
        <strain evidence="1 2">DAOM 194757</strain>
    </source>
</reference>
<accession>A0A397U785</accession>
<dbReference type="EMBL" id="QKWP01001865">
    <property type="protein sequence ID" value="RIB06132.1"/>
    <property type="molecule type" value="Genomic_DNA"/>
</dbReference>
<comment type="caution">
    <text evidence="1">The sequence shown here is derived from an EMBL/GenBank/DDBJ whole genome shotgun (WGS) entry which is preliminary data.</text>
</comment>
<proteinExistence type="predicted"/>
<keyword evidence="2" id="KW-1185">Reference proteome</keyword>
<evidence type="ECO:0000313" key="2">
    <source>
        <dbReference type="Proteomes" id="UP000266673"/>
    </source>
</evidence>
<gene>
    <name evidence="1" type="ORF">C2G38_2217902</name>
</gene>
<name>A0A397U785_9GLOM</name>
<organism evidence="1 2">
    <name type="scientific">Gigaspora rosea</name>
    <dbReference type="NCBI Taxonomy" id="44941"/>
    <lineage>
        <taxon>Eukaryota</taxon>
        <taxon>Fungi</taxon>
        <taxon>Fungi incertae sedis</taxon>
        <taxon>Mucoromycota</taxon>
        <taxon>Glomeromycotina</taxon>
        <taxon>Glomeromycetes</taxon>
        <taxon>Diversisporales</taxon>
        <taxon>Gigasporaceae</taxon>
        <taxon>Gigaspora</taxon>
    </lineage>
</organism>
<dbReference type="Proteomes" id="UP000266673">
    <property type="component" value="Unassembled WGS sequence"/>
</dbReference>
<dbReference type="OrthoDB" id="2448782at2759"/>
<sequence>MSNGILTVNDPEVQQKNIVDTLDEFDNKAELDIFISSFISWLSKKDRSPFKVESVHNCYSALARYLRENSRIDGGVQIWYKYSFPKSLCCLDGKMKSLQYDGYGDTDKSDSLISNEIISCLNYNYLSIDNNLSIHCGLRGGDIYKLEFRDLERRKDSGIQLRFRQENNNQGEVLYRQRYGHIETRTIPIPPNIKDNQSYGIWYKPVGMGANKLKVMLQQIAINVGKNIDGK</sequence>